<dbReference type="InterPro" id="IPR023753">
    <property type="entry name" value="FAD/NAD-binding_dom"/>
</dbReference>
<comment type="caution">
    <text evidence="9">The sequence shown here is derived from an EMBL/GenBank/DDBJ whole genome shotgun (WGS) entry which is preliminary data.</text>
</comment>
<feature type="domain" description="Pyridine nucleotide-disulphide oxidoreductase dimerisation" evidence="7">
    <location>
        <begin position="338"/>
        <end position="441"/>
    </location>
</feature>
<evidence type="ECO:0000256" key="3">
    <source>
        <dbReference type="ARBA" id="ARBA00022827"/>
    </source>
</evidence>
<evidence type="ECO:0000256" key="4">
    <source>
        <dbReference type="PIRSR" id="PIRSR000350-2"/>
    </source>
</evidence>
<dbReference type="Gene3D" id="3.50.50.60">
    <property type="entry name" value="FAD/NAD(P)-binding domain"/>
    <property type="match status" value="2"/>
</dbReference>
<feature type="binding site" evidence="5">
    <location>
        <position position="51"/>
    </location>
    <ligand>
        <name>FAD</name>
        <dbReference type="ChEBI" id="CHEBI:57692"/>
    </ligand>
</feature>
<sequence>MDRKVRIAIIGAGTAGLSAYKEAQKYTDDILVIDGGPLGSTCARIGCMPSKLLIQAANNYHQRLHFAEQGIKGAQYLKTNLPEVLNYVRKMRDKFTSGVVEFTQSLGESFLYGNAKFISPNALQVGDQIIHAESIIIACGSKSIIPDEWLKFQEDILTSETIFEQDSLGHEIGLIGAGSIGLEFGQALSRLGINISAFTATGHIGGISDPEVNQAALNIFQQEFPIYLNEKASLKKKNGQLYIHASSDIPVNQVIVAMGRKPNLANLGLQELGIELDEKGIPKFDSTTMQIQDSPLFLAGDVNHARPLLHEAADEGRIAAYNAINKNQCFKRRTPLRILFTEPNIVVVGKAYKELEEGSFIAAGIDFSNQGRAKILQQNHGLLRVYGAKKNGELLGAEMVAPGGEHLGHLLAWAIEQKMTVFDMLKMPFYHPVLEEGMRTALRKLSKQVEEKSSDFDLAMCDSEAIHSLS</sequence>
<feature type="domain" description="FAD/NAD(P)-binding" evidence="8">
    <location>
        <begin position="6"/>
        <end position="316"/>
    </location>
</feature>
<dbReference type="Gene3D" id="3.30.390.30">
    <property type="match status" value="1"/>
</dbReference>
<dbReference type="InterPro" id="IPR004099">
    <property type="entry name" value="Pyr_nucl-diS_OxRdtase_dimer"/>
</dbReference>
<dbReference type="OrthoDB" id="9800167at2"/>
<dbReference type="PRINTS" id="PR00368">
    <property type="entry name" value="FADPNR"/>
</dbReference>
<dbReference type="PRINTS" id="PR00411">
    <property type="entry name" value="PNDRDTASEI"/>
</dbReference>
<evidence type="ECO:0000313" key="9">
    <source>
        <dbReference type="EMBL" id="KTD21179.1"/>
    </source>
</evidence>
<evidence type="ECO:0000256" key="6">
    <source>
        <dbReference type="PIRSR" id="PIRSR000350-4"/>
    </source>
</evidence>
<dbReference type="Pfam" id="PF02852">
    <property type="entry name" value="Pyr_redox_dim"/>
    <property type="match status" value="1"/>
</dbReference>
<dbReference type="PATRIC" id="fig|45068.5.peg.1382"/>
<keyword evidence="5" id="KW-0520">NAD</keyword>
<dbReference type="InterPro" id="IPR036188">
    <property type="entry name" value="FAD/NAD-bd_sf"/>
</dbReference>
<evidence type="ECO:0000259" key="8">
    <source>
        <dbReference type="Pfam" id="PF07992"/>
    </source>
</evidence>
<dbReference type="PANTHER" id="PTHR43014">
    <property type="entry name" value="MERCURIC REDUCTASE"/>
    <property type="match status" value="1"/>
</dbReference>
<dbReference type="InterPro" id="IPR001100">
    <property type="entry name" value="Pyr_nuc-diS_OxRdtase"/>
</dbReference>
<gene>
    <name evidence="9" type="ORF">Llon_1277</name>
</gene>
<dbReference type="Pfam" id="PF07992">
    <property type="entry name" value="Pyr_redox_2"/>
    <property type="match status" value="1"/>
</dbReference>
<dbReference type="RefSeq" id="WP_058529275.1">
    <property type="nucleotide sequence ID" value="NZ_CAAAHZ010000003.1"/>
</dbReference>
<evidence type="ECO:0000313" key="10">
    <source>
        <dbReference type="Proteomes" id="UP000054997"/>
    </source>
</evidence>
<dbReference type="PANTHER" id="PTHR43014:SF4">
    <property type="entry name" value="PYRIDINE NUCLEOTIDE-DISULFIDE OXIDOREDUCTASE RCLA-RELATED"/>
    <property type="match status" value="1"/>
</dbReference>
<evidence type="ECO:0000256" key="1">
    <source>
        <dbReference type="ARBA" id="ARBA00007532"/>
    </source>
</evidence>
<dbReference type="STRING" id="45068.Llon_1277"/>
<dbReference type="PIRSF" id="PIRSF000350">
    <property type="entry name" value="Mercury_reductase_MerA"/>
    <property type="match status" value="1"/>
</dbReference>
<comment type="cofactor">
    <cofactor evidence="5">
        <name>FAD</name>
        <dbReference type="ChEBI" id="CHEBI:57692"/>
    </cofactor>
    <text evidence="5">Binds 1 FAD per subunit.</text>
</comment>
<keyword evidence="2" id="KW-0285">Flavoprotein</keyword>
<feature type="binding site" evidence="5">
    <location>
        <position position="259"/>
    </location>
    <ligand>
        <name>NAD(+)</name>
        <dbReference type="ChEBI" id="CHEBI:57540"/>
    </ligand>
</feature>
<dbReference type="SUPFAM" id="SSF55424">
    <property type="entry name" value="FAD/NAD-linked reductases, dimerisation (C-terminal) domain"/>
    <property type="match status" value="1"/>
</dbReference>
<feature type="active site" description="Proton acceptor" evidence="4">
    <location>
        <position position="431"/>
    </location>
</feature>
<feature type="binding site" evidence="5">
    <location>
        <position position="301"/>
    </location>
    <ligand>
        <name>FAD</name>
        <dbReference type="ChEBI" id="CHEBI:57692"/>
    </ligand>
</feature>
<protein>
    <submittedName>
        <fullName evidence="9">Dihydrolipoamide dehydrogenase</fullName>
    </submittedName>
</protein>
<comment type="similarity">
    <text evidence="1">Belongs to the class-I pyridine nucleotide-disulfide oxidoreductase family.</text>
</comment>
<dbReference type="SUPFAM" id="SSF51905">
    <property type="entry name" value="FAD/NAD(P)-binding domain"/>
    <property type="match status" value="1"/>
</dbReference>
<accession>A0A0W0VM03</accession>
<keyword evidence="3 5" id="KW-0274">FAD</keyword>
<name>A0A0W0VM03_9GAMM</name>
<dbReference type="AlphaFoldDB" id="A0A0W0VM03"/>
<dbReference type="GO" id="GO:0050660">
    <property type="term" value="F:flavin adenine dinucleotide binding"/>
    <property type="evidence" value="ECO:0007669"/>
    <property type="project" value="TreeGrafter"/>
</dbReference>
<reference evidence="9 10" key="1">
    <citation type="submission" date="2015-11" db="EMBL/GenBank/DDBJ databases">
        <title>Genomic analysis of 38 Legionella species identifies large and diverse effector repertoires.</title>
        <authorList>
            <person name="Burstein D."/>
            <person name="Amaro F."/>
            <person name="Zusman T."/>
            <person name="Lifshitz Z."/>
            <person name="Cohen O."/>
            <person name="Gilbert J.A."/>
            <person name="Pupko T."/>
            <person name="Shuman H.A."/>
            <person name="Segal G."/>
        </authorList>
    </citation>
    <scope>NUCLEOTIDE SEQUENCE [LARGE SCALE GENOMIC DNA]</scope>
    <source>
        <strain evidence="9 10">ATCC 49505</strain>
    </source>
</reference>
<dbReference type="InterPro" id="IPR016156">
    <property type="entry name" value="FAD/NAD-linked_Rdtase_dimer_sf"/>
</dbReference>
<keyword evidence="5" id="KW-0547">Nucleotide-binding</keyword>
<keyword evidence="10" id="KW-1185">Reference proteome</keyword>
<proteinExistence type="inferred from homology"/>
<dbReference type="EMBL" id="LNYK01000016">
    <property type="protein sequence ID" value="KTD21179.1"/>
    <property type="molecule type" value="Genomic_DNA"/>
</dbReference>
<feature type="disulfide bond" description="Redox-active" evidence="6">
    <location>
        <begin position="42"/>
        <end position="47"/>
    </location>
</feature>
<feature type="binding site" evidence="5">
    <location>
        <begin position="176"/>
        <end position="183"/>
    </location>
    <ligand>
        <name>NAD(+)</name>
        <dbReference type="ChEBI" id="CHEBI:57540"/>
    </ligand>
</feature>
<dbReference type="GO" id="GO:0003955">
    <property type="term" value="F:NAD(P)H dehydrogenase (quinone) activity"/>
    <property type="evidence" value="ECO:0007669"/>
    <property type="project" value="TreeGrafter"/>
</dbReference>
<evidence type="ECO:0000256" key="2">
    <source>
        <dbReference type="ARBA" id="ARBA00022630"/>
    </source>
</evidence>
<dbReference type="Proteomes" id="UP000054997">
    <property type="component" value="Unassembled WGS sequence"/>
</dbReference>
<dbReference type="NCBIfam" id="NF004939">
    <property type="entry name" value="PRK06292.1-1"/>
    <property type="match status" value="1"/>
</dbReference>
<evidence type="ECO:0000256" key="5">
    <source>
        <dbReference type="PIRSR" id="PIRSR000350-3"/>
    </source>
</evidence>
<evidence type="ECO:0000259" key="7">
    <source>
        <dbReference type="Pfam" id="PF02852"/>
    </source>
</evidence>
<organism evidence="9 10">
    <name type="scientific">Legionella londiniensis</name>
    <dbReference type="NCBI Taxonomy" id="45068"/>
    <lineage>
        <taxon>Bacteria</taxon>
        <taxon>Pseudomonadati</taxon>
        <taxon>Pseudomonadota</taxon>
        <taxon>Gammaproteobacteria</taxon>
        <taxon>Legionellales</taxon>
        <taxon>Legionellaceae</taxon>
        <taxon>Legionella</taxon>
    </lineage>
</organism>